<comment type="cofactor">
    <cofactor evidence="3">
        <name>Mg(2+)</name>
        <dbReference type="ChEBI" id="CHEBI:18420"/>
    </cofactor>
    <text evidence="3">Binds 2 magnesium ions per monomer.</text>
</comment>
<comment type="similarity">
    <text evidence="3">Belongs to the anthranilate phosphoribosyltransferase family.</text>
</comment>
<dbReference type="InterPro" id="IPR005940">
    <property type="entry name" value="Anthranilate_Pribosyl_Tfrase"/>
</dbReference>
<dbReference type="Gene3D" id="1.20.970.10">
    <property type="entry name" value="Transferase, Pyrimidine Nucleoside Phosphorylase, Chain C"/>
    <property type="match status" value="1"/>
</dbReference>
<feature type="binding site" evidence="3">
    <location>
        <position position="224"/>
    </location>
    <ligand>
        <name>Mg(2+)</name>
        <dbReference type="ChEBI" id="CHEBI:18420"/>
        <label>2</label>
    </ligand>
</feature>
<comment type="subunit">
    <text evidence="3">Homodimer.</text>
</comment>
<name>A0ABS2EWM3_9BACE</name>
<feature type="binding site" evidence="3">
    <location>
        <begin position="82"/>
        <end position="83"/>
    </location>
    <ligand>
        <name>5-phospho-alpha-D-ribose 1-diphosphate</name>
        <dbReference type="ChEBI" id="CHEBI:58017"/>
    </ligand>
</feature>
<dbReference type="InterPro" id="IPR036320">
    <property type="entry name" value="Glycosyl_Trfase_fam3_N_dom_sf"/>
</dbReference>
<dbReference type="EC" id="2.4.2.18" evidence="3"/>
<evidence type="ECO:0000256" key="3">
    <source>
        <dbReference type="HAMAP-Rule" id="MF_00211"/>
    </source>
</evidence>
<dbReference type="SUPFAM" id="SSF47648">
    <property type="entry name" value="Nucleoside phosphorylase/phosphoribosyltransferase N-terminal domain"/>
    <property type="match status" value="1"/>
</dbReference>
<dbReference type="HAMAP" id="MF_00211">
    <property type="entry name" value="TrpD"/>
    <property type="match status" value="1"/>
</dbReference>
<feature type="binding site" evidence="3">
    <location>
        <position position="87"/>
    </location>
    <ligand>
        <name>5-phospho-alpha-D-ribose 1-diphosphate</name>
        <dbReference type="ChEBI" id="CHEBI:58017"/>
    </ligand>
</feature>
<gene>
    <name evidence="3 6" type="primary">trpD</name>
    <name evidence="6" type="ORF">H6A31_08605</name>
</gene>
<dbReference type="PANTHER" id="PTHR43285">
    <property type="entry name" value="ANTHRANILATE PHOSPHORIBOSYLTRANSFERASE"/>
    <property type="match status" value="1"/>
</dbReference>
<dbReference type="Gene3D" id="3.40.1030.10">
    <property type="entry name" value="Nucleoside phosphorylase/phosphoribosyltransferase catalytic domain"/>
    <property type="match status" value="1"/>
</dbReference>
<keyword evidence="3" id="KW-0822">Tryptophan biosynthesis</keyword>
<evidence type="ECO:0000313" key="7">
    <source>
        <dbReference type="Proteomes" id="UP000703295"/>
    </source>
</evidence>
<keyword evidence="3" id="KW-0028">Amino-acid biosynthesis</keyword>
<dbReference type="RefSeq" id="WP_204475911.1">
    <property type="nucleotide sequence ID" value="NZ_JACJJW010000020.1"/>
</dbReference>
<keyword evidence="3" id="KW-0479">Metal-binding</keyword>
<dbReference type="SUPFAM" id="SSF52418">
    <property type="entry name" value="Nucleoside phosphorylase/phosphoribosyltransferase catalytic domain"/>
    <property type="match status" value="1"/>
</dbReference>
<dbReference type="PANTHER" id="PTHR43285:SF2">
    <property type="entry name" value="ANTHRANILATE PHOSPHORIBOSYLTRANSFERASE"/>
    <property type="match status" value="1"/>
</dbReference>
<feature type="binding site" evidence="3">
    <location>
        <position position="79"/>
    </location>
    <ligand>
        <name>anthranilate</name>
        <dbReference type="ChEBI" id="CHEBI:16567"/>
        <label>1</label>
    </ligand>
</feature>
<reference evidence="6 7" key="1">
    <citation type="journal article" date="2021" name="Sci. Rep.">
        <title>The distribution of antibiotic resistance genes in chicken gut microbiota commensals.</title>
        <authorList>
            <person name="Juricova H."/>
            <person name="Matiasovicova J."/>
            <person name="Kubasova T."/>
            <person name="Cejkova D."/>
            <person name="Rychlik I."/>
        </authorList>
    </citation>
    <scope>NUCLEOTIDE SEQUENCE [LARGE SCALE GENOMIC DNA]</scope>
    <source>
        <strain evidence="6 7">An801</strain>
    </source>
</reference>
<feature type="domain" description="Glycosyl transferase family 3" evidence="4">
    <location>
        <begin position="75"/>
        <end position="320"/>
    </location>
</feature>
<feature type="binding site" evidence="3">
    <location>
        <position position="165"/>
    </location>
    <ligand>
        <name>anthranilate</name>
        <dbReference type="ChEBI" id="CHEBI:16567"/>
        <label>2</label>
    </ligand>
</feature>
<dbReference type="Pfam" id="PF02885">
    <property type="entry name" value="Glycos_trans_3N"/>
    <property type="match status" value="1"/>
</dbReference>
<feature type="domain" description="Glycosyl transferase family 3 N-terminal" evidence="5">
    <location>
        <begin position="2"/>
        <end position="64"/>
    </location>
</feature>
<feature type="binding site" evidence="3">
    <location>
        <position position="79"/>
    </location>
    <ligand>
        <name>5-phospho-alpha-D-ribose 1-diphosphate</name>
        <dbReference type="ChEBI" id="CHEBI:58017"/>
    </ligand>
</feature>
<feature type="binding site" evidence="3">
    <location>
        <position position="224"/>
    </location>
    <ligand>
        <name>Mg(2+)</name>
        <dbReference type="ChEBI" id="CHEBI:18420"/>
        <label>1</label>
    </ligand>
</feature>
<evidence type="ECO:0000313" key="6">
    <source>
        <dbReference type="EMBL" id="MBM6758734.1"/>
    </source>
</evidence>
<keyword evidence="1 3" id="KW-0328">Glycosyltransferase</keyword>
<feature type="binding site" evidence="3">
    <location>
        <begin position="89"/>
        <end position="92"/>
    </location>
    <ligand>
        <name>5-phospho-alpha-D-ribose 1-diphosphate</name>
        <dbReference type="ChEBI" id="CHEBI:58017"/>
    </ligand>
</feature>
<comment type="caution">
    <text evidence="3">Lacks conserved residue(s) required for the propagation of feature annotation.</text>
</comment>
<feature type="binding site" evidence="3">
    <location>
        <position position="91"/>
    </location>
    <ligand>
        <name>Mg(2+)</name>
        <dbReference type="ChEBI" id="CHEBI:18420"/>
        <label>1</label>
    </ligand>
</feature>
<evidence type="ECO:0000259" key="5">
    <source>
        <dbReference type="Pfam" id="PF02885"/>
    </source>
</evidence>
<dbReference type="InterPro" id="IPR035902">
    <property type="entry name" value="Nuc_phospho_transferase"/>
</dbReference>
<dbReference type="InterPro" id="IPR000312">
    <property type="entry name" value="Glycosyl_Trfase_fam3"/>
</dbReference>
<proteinExistence type="inferred from homology"/>
<keyword evidence="3" id="KW-0460">Magnesium</keyword>
<keyword evidence="2 3" id="KW-0808">Transferase</keyword>
<accession>A0ABS2EWM3</accession>
<comment type="pathway">
    <text evidence="3">Amino-acid biosynthesis; L-tryptophan biosynthesis; L-tryptophan from chorismate: step 2/5.</text>
</comment>
<sequence>MKQILKRIFHHEELTREEACSLMHKMTSGEMNEAQTAALLAAFQMRGVTVDELIGFRDALLEACVPIDLHEFHPIDIVGTGGDGKNTFNISTCACFVVAGAGYRVAKHGNYGATSVSGASNVMEHYGVKFTNNPDKLKRSIEQCGMAYLHAPFFHPALKTVAPVRKALGVRTLFNLLGPLVNPCHPACQLLGVADLPQMRLYTNTLQKLGLQFAVVNNLDGYDEISLTDEFKVMTNRYETIYRPSDLGFSMARQEELYGGKTPEEAAAIFDRVLHNEGSKAQTDCVLINASFAIQALEPQKKIEECVALAKESLESGKALATLQKFLTLNQE</sequence>
<comment type="function">
    <text evidence="3">Catalyzes the transfer of the phosphoribosyl group of 5-phosphorylribose-1-pyrophosphate (PRPP) to anthranilate to yield N-(5'-phosphoribosyl)-anthranilate (PRA).</text>
</comment>
<evidence type="ECO:0000256" key="2">
    <source>
        <dbReference type="ARBA" id="ARBA00022679"/>
    </source>
</evidence>
<organism evidence="6 7">
    <name type="scientific">Bacteroides mediterraneensis</name>
    <dbReference type="NCBI Taxonomy" id="1841856"/>
    <lineage>
        <taxon>Bacteria</taxon>
        <taxon>Pseudomonadati</taxon>
        <taxon>Bacteroidota</taxon>
        <taxon>Bacteroidia</taxon>
        <taxon>Bacteroidales</taxon>
        <taxon>Bacteroidaceae</taxon>
        <taxon>Bacteroides</taxon>
    </lineage>
</organism>
<comment type="catalytic activity">
    <reaction evidence="3">
        <text>N-(5-phospho-beta-D-ribosyl)anthranilate + diphosphate = 5-phospho-alpha-D-ribose 1-diphosphate + anthranilate</text>
        <dbReference type="Rhea" id="RHEA:11768"/>
        <dbReference type="ChEBI" id="CHEBI:16567"/>
        <dbReference type="ChEBI" id="CHEBI:18277"/>
        <dbReference type="ChEBI" id="CHEBI:33019"/>
        <dbReference type="ChEBI" id="CHEBI:58017"/>
        <dbReference type="EC" id="2.4.2.18"/>
    </reaction>
</comment>
<protein>
    <recommendedName>
        <fullName evidence="3">Anthranilate phosphoribosyltransferase</fullName>
        <ecNumber evidence="3">2.4.2.18</ecNumber>
    </recommendedName>
</protein>
<keyword evidence="3" id="KW-0057">Aromatic amino acid biosynthesis</keyword>
<dbReference type="GO" id="GO:0004048">
    <property type="term" value="F:anthranilate phosphoribosyltransferase activity"/>
    <property type="evidence" value="ECO:0007669"/>
    <property type="project" value="UniProtKB-EC"/>
</dbReference>
<dbReference type="Proteomes" id="UP000703295">
    <property type="component" value="Unassembled WGS sequence"/>
</dbReference>
<dbReference type="NCBIfam" id="TIGR01245">
    <property type="entry name" value="trpD"/>
    <property type="match status" value="1"/>
</dbReference>
<feature type="binding site" evidence="3">
    <location>
        <position position="119"/>
    </location>
    <ligand>
        <name>5-phospho-alpha-D-ribose 1-diphosphate</name>
        <dbReference type="ChEBI" id="CHEBI:58017"/>
    </ligand>
</feature>
<feature type="binding site" evidence="3">
    <location>
        <position position="110"/>
    </location>
    <ligand>
        <name>anthranilate</name>
        <dbReference type="ChEBI" id="CHEBI:16567"/>
        <label>1</label>
    </ligand>
</feature>
<evidence type="ECO:0000256" key="1">
    <source>
        <dbReference type="ARBA" id="ARBA00022676"/>
    </source>
</evidence>
<feature type="binding site" evidence="3">
    <location>
        <position position="223"/>
    </location>
    <ligand>
        <name>Mg(2+)</name>
        <dbReference type="ChEBI" id="CHEBI:18420"/>
        <label>2</label>
    </ligand>
</feature>
<evidence type="ECO:0000259" key="4">
    <source>
        <dbReference type="Pfam" id="PF00591"/>
    </source>
</evidence>
<comment type="caution">
    <text evidence="6">The sequence shown here is derived from an EMBL/GenBank/DDBJ whole genome shotgun (WGS) entry which is preliminary data.</text>
</comment>
<dbReference type="EMBL" id="JACJJW010000020">
    <property type="protein sequence ID" value="MBM6758734.1"/>
    <property type="molecule type" value="Genomic_DNA"/>
</dbReference>
<feature type="binding site" evidence="3">
    <location>
        <begin position="107"/>
        <end position="115"/>
    </location>
    <ligand>
        <name>5-phospho-alpha-D-ribose 1-diphosphate</name>
        <dbReference type="ChEBI" id="CHEBI:58017"/>
    </ligand>
</feature>
<dbReference type="Pfam" id="PF00591">
    <property type="entry name" value="Glycos_transf_3"/>
    <property type="match status" value="1"/>
</dbReference>
<dbReference type="InterPro" id="IPR017459">
    <property type="entry name" value="Glycosyl_Trfase_fam3_N_dom"/>
</dbReference>
<keyword evidence="7" id="KW-1185">Reference proteome</keyword>